<dbReference type="Pfam" id="PF13920">
    <property type="entry name" value="zf-C3HC4_3"/>
    <property type="match status" value="1"/>
</dbReference>
<dbReference type="Gene3D" id="3.30.40.10">
    <property type="entry name" value="Zinc/RING finger domain, C3HC4 (zinc finger)"/>
    <property type="match status" value="1"/>
</dbReference>
<reference evidence="6 7" key="1">
    <citation type="submission" date="2024-01" db="EMBL/GenBank/DDBJ databases">
        <title>The genomes of 5 underutilized Papilionoideae crops provide insights into root nodulation and disease resistanc.</title>
        <authorList>
            <person name="Jiang F."/>
        </authorList>
    </citation>
    <scope>NUCLEOTIDE SEQUENCE [LARGE SCALE GENOMIC DNA]</scope>
    <source>
        <strain evidence="6">LVBAO_FW01</strain>
        <tissue evidence="6">Leaves</tissue>
    </source>
</reference>
<evidence type="ECO:0000313" key="6">
    <source>
        <dbReference type="EMBL" id="KAK7331231.1"/>
    </source>
</evidence>
<comment type="caution">
    <text evidence="6">The sequence shown here is derived from an EMBL/GenBank/DDBJ whole genome shotgun (WGS) entry which is preliminary data.</text>
</comment>
<keyword evidence="7" id="KW-1185">Reference proteome</keyword>
<protein>
    <recommendedName>
        <fullName evidence="5">RING-type domain-containing protein</fullName>
    </recommendedName>
</protein>
<organism evidence="6 7">
    <name type="scientific">Canavalia gladiata</name>
    <name type="common">Sword bean</name>
    <name type="synonym">Dolichos gladiatus</name>
    <dbReference type="NCBI Taxonomy" id="3824"/>
    <lineage>
        <taxon>Eukaryota</taxon>
        <taxon>Viridiplantae</taxon>
        <taxon>Streptophyta</taxon>
        <taxon>Embryophyta</taxon>
        <taxon>Tracheophyta</taxon>
        <taxon>Spermatophyta</taxon>
        <taxon>Magnoliopsida</taxon>
        <taxon>eudicotyledons</taxon>
        <taxon>Gunneridae</taxon>
        <taxon>Pentapetalae</taxon>
        <taxon>rosids</taxon>
        <taxon>fabids</taxon>
        <taxon>Fabales</taxon>
        <taxon>Fabaceae</taxon>
        <taxon>Papilionoideae</taxon>
        <taxon>50 kb inversion clade</taxon>
        <taxon>NPAAA clade</taxon>
        <taxon>indigoferoid/millettioid clade</taxon>
        <taxon>Phaseoleae</taxon>
        <taxon>Canavalia</taxon>
    </lineage>
</organism>
<evidence type="ECO:0000256" key="3">
    <source>
        <dbReference type="ARBA" id="ARBA00022833"/>
    </source>
</evidence>
<evidence type="ECO:0000259" key="5">
    <source>
        <dbReference type="PROSITE" id="PS50089"/>
    </source>
</evidence>
<accession>A0AAN9L8Q7</accession>
<keyword evidence="3" id="KW-0862">Zinc</keyword>
<dbReference type="GO" id="GO:0004842">
    <property type="term" value="F:ubiquitin-protein transferase activity"/>
    <property type="evidence" value="ECO:0007669"/>
    <property type="project" value="TreeGrafter"/>
</dbReference>
<keyword evidence="2 4" id="KW-0863">Zinc-finger</keyword>
<evidence type="ECO:0000256" key="4">
    <source>
        <dbReference type="PROSITE-ProRule" id="PRU00175"/>
    </source>
</evidence>
<dbReference type="AlphaFoldDB" id="A0AAN9L8Q7"/>
<dbReference type="CDD" id="cd16649">
    <property type="entry name" value="mRING-HC-C3HC5_CGRF1-like"/>
    <property type="match status" value="1"/>
</dbReference>
<gene>
    <name evidence="6" type="ORF">VNO77_25450</name>
</gene>
<name>A0AAN9L8Q7_CANGL</name>
<proteinExistence type="predicted"/>
<sequence length="327" mass="36660">MLSLISFLFSPSPITHTTQPNSTQTTSMAVEANYINLFPSQLLTNREIMKPNEHHNRLNCENIYNNMQMDCSLGPATTIGESVLPFYQSNLCDPNKADSGLTYHVPLQRKRSRDFTSLPPQHKSKPSFLNQNLQFQFQNQQSEIDRLLLHHTEKVRMELEEQKMMQSRVLVNAIQDAMVKKLKEKDDEIHRMGKLNWALQEKVKSLCVENQIWRELAQTNETTANYLRNNLEHVLAHVSHDRGACASLDDAQSSCGSNGTPEAGDDTAASAPVTGGSRLCKNCGVRESIVLLLPCRHLCLCTLCASTIRNCPVCHSGMDASVHVNLS</sequence>
<feature type="domain" description="RING-type" evidence="5">
    <location>
        <begin position="280"/>
        <end position="315"/>
    </location>
</feature>
<dbReference type="PANTHER" id="PTHR42647">
    <property type="entry name" value="SBP (S-RIBONUCLEASE BINDING PROTEIN) FAMILY PROTEIN"/>
    <property type="match status" value="1"/>
</dbReference>
<evidence type="ECO:0000256" key="1">
    <source>
        <dbReference type="ARBA" id="ARBA00022723"/>
    </source>
</evidence>
<dbReference type="InterPro" id="IPR013083">
    <property type="entry name" value="Znf_RING/FYVE/PHD"/>
</dbReference>
<dbReference type="PROSITE" id="PS50089">
    <property type="entry name" value="ZF_RING_2"/>
    <property type="match status" value="1"/>
</dbReference>
<keyword evidence="1" id="KW-0479">Metal-binding</keyword>
<evidence type="ECO:0000256" key="2">
    <source>
        <dbReference type="ARBA" id="ARBA00022771"/>
    </source>
</evidence>
<dbReference type="GO" id="GO:0043067">
    <property type="term" value="P:regulation of programmed cell death"/>
    <property type="evidence" value="ECO:0007669"/>
    <property type="project" value="TreeGrafter"/>
</dbReference>
<evidence type="ECO:0000313" key="7">
    <source>
        <dbReference type="Proteomes" id="UP001367508"/>
    </source>
</evidence>
<dbReference type="GO" id="GO:0008270">
    <property type="term" value="F:zinc ion binding"/>
    <property type="evidence" value="ECO:0007669"/>
    <property type="project" value="UniProtKB-KW"/>
</dbReference>
<dbReference type="PANTHER" id="PTHR42647:SF77">
    <property type="entry name" value="TRANSCRIPTION FACTOR C2H2 FAMILY-RELATED"/>
    <property type="match status" value="1"/>
</dbReference>
<dbReference type="Proteomes" id="UP001367508">
    <property type="component" value="Unassembled WGS sequence"/>
</dbReference>
<dbReference type="EMBL" id="JAYMYQ010000005">
    <property type="protein sequence ID" value="KAK7331231.1"/>
    <property type="molecule type" value="Genomic_DNA"/>
</dbReference>
<dbReference type="InterPro" id="IPR001841">
    <property type="entry name" value="Znf_RING"/>
</dbReference>